<dbReference type="AlphaFoldDB" id="A0A9Q9HNE5"/>
<dbReference type="GO" id="GO:0016705">
    <property type="term" value="F:oxidoreductase activity, acting on paired donors, with incorporation or reduction of molecular oxygen"/>
    <property type="evidence" value="ECO:0007669"/>
    <property type="project" value="InterPro"/>
</dbReference>
<evidence type="ECO:0000256" key="2">
    <source>
        <dbReference type="ARBA" id="ARBA00022617"/>
    </source>
</evidence>
<dbReference type="InterPro" id="IPR017972">
    <property type="entry name" value="Cyt_P450_CS"/>
</dbReference>
<protein>
    <submittedName>
        <fullName evidence="9">Cytochrome P450</fullName>
    </submittedName>
</protein>
<evidence type="ECO:0000256" key="5">
    <source>
        <dbReference type="ARBA" id="ARBA00023004"/>
    </source>
</evidence>
<dbReference type="InterPro" id="IPR001128">
    <property type="entry name" value="Cyt_P450"/>
</dbReference>
<keyword evidence="6 8" id="KW-0503">Monooxygenase</keyword>
<evidence type="ECO:0000256" key="3">
    <source>
        <dbReference type="ARBA" id="ARBA00022723"/>
    </source>
</evidence>
<evidence type="ECO:0000256" key="8">
    <source>
        <dbReference type="RuleBase" id="RU000461"/>
    </source>
</evidence>
<dbReference type="Gene3D" id="1.10.630.10">
    <property type="entry name" value="Cytochrome P450"/>
    <property type="match status" value="1"/>
</dbReference>
<keyword evidence="3 8" id="KW-0479">Metal-binding</keyword>
<dbReference type="SUPFAM" id="SSF48264">
    <property type="entry name" value="Cytochrome P450"/>
    <property type="match status" value="1"/>
</dbReference>
<dbReference type="PRINTS" id="PR00385">
    <property type="entry name" value="P450"/>
</dbReference>
<dbReference type="GO" id="GO:0004497">
    <property type="term" value="F:monooxygenase activity"/>
    <property type="evidence" value="ECO:0007669"/>
    <property type="project" value="UniProtKB-KW"/>
</dbReference>
<dbReference type="Proteomes" id="UP001058713">
    <property type="component" value="Plasmid unnamed4"/>
</dbReference>
<evidence type="ECO:0000313" key="10">
    <source>
        <dbReference type="Proteomes" id="UP001058713"/>
    </source>
</evidence>
<dbReference type="PROSITE" id="PS00086">
    <property type="entry name" value="CYTOCHROME_P450"/>
    <property type="match status" value="1"/>
</dbReference>
<dbReference type="PANTHER" id="PTHR46696:SF1">
    <property type="entry name" value="CYTOCHROME P450 YJIB-RELATED"/>
    <property type="match status" value="1"/>
</dbReference>
<dbReference type="KEGG" id="lcae:K3721_20365"/>
<keyword evidence="4 8" id="KW-0560">Oxidoreductase</keyword>
<dbReference type="FunFam" id="1.10.630.10:FF:000018">
    <property type="entry name" value="Cytochrome P450 monooxygenase"/>
    <property type="match status" value="1"/>
</dbReference>
<reference evidence="9" key="1">
    <citation type="submission" date="2021-08" db="EMBL/GenBank/DDBJ databases">
        <authorList>
            <person name="Nwanade C."/>
            <person name="Wang M."/>
            <person name="Masoudi A."/>
            <person name="Yu Z."/>
            <person name="Liu J."/>
        </authorList>
    </citation>
    <scope>NUCLEOTIDE SEQUENCE</scope>
    <source>
        <strain evidence="9">S122</strain>
        <plasmid evidence="9">unnamed4</plasmid>
    </source>
</reference>
<comment type="function">
    <text evidence="7">Cytochromes P450 are a group of heme-thiolate monooxygenases. They oxidize a variety of structurally unrelated compounds, including steroids, fatty acids, and xenobiotics.</text>
</comment>
<keyword evidence="2 8" id="KW-0349">Heme</keyword>
<name>A0A9Q9HNE5_LEICA</name>
<organism evidence="9 10">
    <name type="scientific">Leisingera caerulea</name>
    <name type="common">Phaeobacter caeruleus</name>
    <dbReference type="NCBI Taxonomy" id="506591"/>
    <lineage>
        <taxon>Bacteria</taxon>
        <taxon>Pseudomonadati</taxon>
        <taxon>Pseudomonadota</taxon>
        <taxon>Alphaproteobacteria</taxon>
        <taxon>Rhodobacterales</taxon>
        <taxon>Roseobacteraceae</taxon>
        <taxon>Leisingera</taxon>
    </lineage>
</organism>
<gene>
    <name evidence="9" type="ORF">K3721_20365</name>
</gene>
<accession>A0A9Q9HNE5</accession>
<dbReference type="RefSeq" id="WP_259972906.1">
    <property type="nucleotide sequence ID" value="NZ_CP081074.1"/>
</dbReference>
<proteinExistence type="inferred from homology"/>
<dbReference type="EMBL" id="CP081074">
    <property type="protein sequence ID" value="UWQ56149.1"/>
    <property type="molecule type" value="Genomic_DNA"/>
</dbReference>
<dbReference type="Pfam" id="PF00067">
    <property type="entry name" value="p450"/>
    <property type="match status" value="1"/>
</dbReference>
<evidence type="ECO:0000256" key="4">
    <source>
        <dbReference type="ARBA" id="ARBA00023002"/>
    </source>
</evidence>
<dbReference type="GO" id="GO:0005506">
    <property type="term" value="F:iron ion binding"/>
    <property type="evidence" value="ECO:0007669"/>
    <property type="project" value="InterPro"/>
</dbReference>
<dbReference type="GO" id="GO:0020037">
    <property type="term" value="F:heme binding"/>
    <property type="evidence" value="ECO:0007669"/>
    <property type="project" value="InterPro"/>
</dbReference>
<sequence length="409" mass="45342">MSFLHQFNALTSPEFRADPYPVLAFMREEHPVYHLSPGLTDSWHIFRYEDVRQVLLSPDVFSSDRGLQGGGDMADANLSFLFNNMISASGDKHRRLRMIANRAFMAKAIEALRPAVQKVVDTHMEIALQTGDFDLVEDFAAQITVAMICEVLGLPPEDMDQIRQWTAVLGDNSGAVTWLPELDPALAERGRAAGEEMTAYFRDFLSRPDWGGEALFAAFRNAGPEGEQLSEAELLSMAMLLLLAGNETTTNLITNFVRLLDAFPDQAARLRADPALADGAVEETLRMRNSIRNIDRFALQDVELHGVTIPKGARVVVWLTAANRDPAVFDDPDDFKPDRSPNRHFAFGQGAHMCLGAALARMETRIAAHAILTRTSRVELTAPPQLGVNANFDNVTRQMVRFHPAETPA</sequence>
<dbReference type="PANTHER" id="PTHR46696">
    <property type="entry name" value="P450, PUTATIVE (EUROFUNG)-RELATED"/>
    <property type="match status" value="1"/>
</dbReference>
<evidence type="ECO:0000256" key="1">
    <source>
        <dbReference type="ARBA" id="ARBA00010617"/>
    </source>
</evidence>
<comment type="similarity">
    <text evidence="1 8">Belongs to the cytochrome P450 family.</text>
</comment>
<evidence type="ECO:0000256" key="6">
    <source>
        <dbReference type="ARBA" id="ARBA00023033"/>
    </source>
</evidence>
<dbReference type="InterPro" id="IPR002397">
    <property type="entry name" value="Cyt_P450_B"/>
</dbReference>
<dbReference type="PRINTS" id="PR00359">
    <property type="entry name" value="BP450"/>
</dbReference>
<geneLocation type="plasmid" evidence="9 10">
    <name>unnamed4</name>
</geneLocation>
<keyword evidence="5 8" id="KW-0408">Iron</keyword>
<evidence type="ECO:0000313" key="9">
    <source>
        <dbReference type="EMBL" id="UWQ56149.1"/>
    </source>
</evidence>
<evidence type="ECO:0000256" key="7">
    <source>
        <dbReference type="ARBA" id="ARBA00043906"/>
    </source>
</evidence>
<dbReference type="InterPro" id="IPR036396">
    <property type="entry name" value="Cyt_P450_sf"/>
</dbReference>
<keyword evidence="9" id="KW-0614">Plasmid</keyword>